<keyword evidence="2" id="KW-1185">Reference proteome</keyword>
<evidence type="ECO:0000313" key="1">
    <source>
        <dbReference type="EMBL" id="SDE35924.1"/>
    </source>
</evidence>
<dbReference type="RefSeq" id="WP_008886704.1">
    <property type="nucleotide sequence ID" value="NZ_FNAV01000003.1"/>
</dbReference>
<gene>
    <name evidence="1" type="ORF">SAMN04488105_10314</name>
</gene>
<reference evidence="2" key="1">
    <citation type="submission" date="2016-10" db="EMBL/GenBank/DDBJ databases">
        <authorList>
            <person name="Varghese N."/>
            <person name="Submissions S."/>
        </authorList>
    </citation>
    <scope>NUCLEOTIDE SEQUENCE [LARGE SCALE GENOMIC DNA]</scope>
    <source>
        <strain evidence="2">DSM 10146</strain>
    </source>
</reference>
<dbReference type="Pfam" id="PF12616">
    <property type="entry name" value="DUF3775"/>
    <property type="match status" value="1"/>
</dbReference>
<evidence type="ECO:0000313" key="2">
    <source>
        <dbReference type="Proteomes" id="UP000198994"/>
    </source>
</evidence>
<organism evidence="1 2">
    <name type="scientific">Salipiger thiooxidans</name>
    <dbReference type="NCBI Taxonomy" id="282683"/>
    <lineage>
        <taxon>Bacteria</taxon>
        <taxon>Pseudomonadati</taxon>
        <taxon>Pseudomonadota</taxon>
        <taxon>Alphaproteobacteria</taxon>
        <taxon>Rhodobacterales</taxon>
        <taxon>Roseobacteraceae</taxon>
        <taxon>Salipiger</taxon>
    </lineage>
</organism>
<dbReference type="InterPro" id="IPR022254">
    <property type="entry name" value="DUF3775"/>
</dbReference>
<dbReference type="EMBL" id="FNAV01000003">
    <property type="protein sequence ID" value="SDE35924.1"/>
    <property type="molecule type" value="Genomic_DNA"/>
</dbReference>
<dbReference type="Proteomes" id="UP000198994">
    <property type="component" value="Unassembled WGS sequence"/>
</dbReference>
<accession>A0A1G7C979</accession>
<evidence type="ECO:0008006" key="3">
    <source>
        <dbReference type="Google" id="ProtNLM"/>
    </source>
</evidence>
<sequence>MEEISVRKVAHVILLAREMDRGEGELRGVIEHMTEEEQGALVAIMWIGRDAFEADEWQEAFATAMSEASTPTADYLIGTPHVADHLEAGLEALGYDPSDEEDQLLRRGA</sequence>
<dbReference type="AlphaFoldDB" id="A0A1G7C979"/>
<name>A0A1G7C979_9RHOB</name>
<dbReference type="OrthoDB" id="5641374at2"/>
<proteinExistence type="predicted"/>
<protein>
    <recommendedName>
        <fullName evidence="3">DUF3775 domain-containing protein</fullName>
    </recommendedName>
</protein>
<dbReference type="STRING" id="282683.SAMN04488105_10314"/>